<dbReference type="Proteomes" id="UP000324222">
    <property type="component" value="Unassembled WGS sequence"/>
</dbReference>
<evidence type="ECO:0000313" key="2">
    <source>
        <dbReference type="Proteomes" id="UP000324222"/>
    </source>
</evidence>
<dbReference type="EMBL" id="VSRR010022175">
    <property type="protein sequence ID" value="MPC64488.1"/>
    <property type="molecule type" value="Genomic_DNA"/>
</dbReference>
<proteinExistence type="predicted"/>
<sequence length="57" mass="6573">MRCVEAHVEVWKNMWSKFGSYRDVVQTCSAGVARILKLFSASPPLFQKALFRLTRVL</sequence>
<dbReference type="AlphaFoldDB" id="A0A5B7H5V7"/>
<name>A0A5B7H5V7_PORTR</name>
<evidence type="ECO:0000313" key="1">
    <source>
        <dbReference type="EMBL" id="MPC64488.1"/>
    </source>
</evidence>
<comment type="caution">
    <text evidence="1">The sequence shown here is derived from an EMBL/GenBank/DDBJ whole genome shotgun (WGS) entry which is preliminary data.</text>
</comment>
<organism evidence="1 2">
    <name type="scientific">Portunus trituberculatus</name>
    <name type="common">Swimming crab</name>
    <name type="synonym">Neptunus trituberculatus</name>
    <dbReference type="NCBI Taxonomy" id="210409"/>
    <lineage>
        <taxon>Eukaryota</taxon>
        <taxon>Metazoa</taxon>
        <taxon>Ecdysozoa</taxon>
        <taxon>Arthropoda</taxon>
        <taxon>Crustacea</taxon>
        <taxon>Multicrustacea</taxon>
        <taxon>Malacostraca</taxon>
        <taxon>Eumalacostraca</taxon>
        <taxon>Eucarida</taxon>
        <taxon>Decapoda</taxon>
        <taxon>Pleocyemata</taxon>
        <taxon>Brachyura</taxon>
        <taxon>Eubrachyura</taxon>
        <taxon>Portunoidea</taxon>
        <taxon>Portunidae</taxon>
        <taxon>Portuninae</taxon>
        <taxon>Portunus</taxon>
    </lineage>
</organism>
<accession>A0A5B7H5V7</accession>
<keyword evidence="2" id="KW-1185">Reference proteome</keyword>
<reference evidence="1 2" key="1">
    <citation type="submission" date="2019-05" db="EMBL/GenBank/DDBJ databases">
        <title>Another draft genome of Portunus trituberculatus and its Hox gene families provides insights of decapod evolution.</title>
        <authorList>
            <person name="Jeong J.-H."/>
            <person name="Song I."/>
            <person name="Kim S."/>
            <person name="Choi T."/>
            <person name="Kim D."/>
            <person name="Ryu S."/>
            <person name="Kim W."/>
        </authorList>
    </citation>
    <scope>NUCLEOTIDE SEQUENCE [LARGE SCALE GENOMIC DNA]</scope>
    <source>
        <tissue evidence="1">Muscle</tissue>
    </source>
</reference>
<protein>
    <submittedName>
        <fullName evidence="1">Uncharacterized protein</fullName>
    </submittedName>
</protein>
<gene>
    <name evidence="1" type="ORF">E2C01_058605</name>
</gene>